<reference evidence="1 2" key="1">
    <citation type="submission" date="2020-11" db="EMBL/GenBank/DDBJ databases">
        <title>genome sequence of strain KACC 18849.</title>
        <authorList>
            <person name="Gao J."/>
            <person name="Zhang X."/>
        </authorList>
    </citation>
    <scope>NUCLEOTIDE SEQUENCE [LARGE SCALE GENOMIC DNA]</scope>
    <source>
        <strain evidence="1 2">KACC 18849</strain>
    </source>
</reference>
<evidence type="ECO:0000313" key="1">
    <source>
        <dbReference type="EMBL" id="MBI1684475.1"/>
    </source>
</evidence>
<accession>A0ABS0SXV8</accession>
<name>A0ABS0SXV8_9CAUL</name>
<organism evidence="1 2">
    <name type="scientific">Caulobacter hibisci</name>
    <dbReference type="NCBI Taxonomy" id="2035993"/>
    <lineage>
        <taxon>Bacteria</taxon>
        <taxon>Pseudomonadati</taxon>
        <taxon>Pseudomonadota</taxon>
        <taxon>Alphaproteobacteria</taxon>
        <taxon>Caulobacterales</taxon>
        <taxon>Caulobacteraceae</taxon>
        <taxon>Caulobacter</taxon>
    </lineage>
</organism>
<dbReference type="SUPFAM" id="SSF52540">
    <property type="entry name" value="P-loop containing nucleoside triphosphate hydrolases"/>
    <property type="match status" value="1"/>
</dbReference>
<protein>
    <recommendedName>
        <fullName evidence="3">Sulfotransferase domain-containing protein</fullName>
    </recommendedName>
</protein>
<dbReference type="Proteomes" id="UP000639859">
    <property type="component" value="Unassembled WGS sequence"/>
</dbReference>
<dbReference type="EMBL" id="JADWOX010000007">
    <property type="protein sequence ID" value="MBI1684475.1"/>
    <property type="molecule type" value="Genomic_DNA"/>
</dbReference>
<dbReference type="Gene3D" id="3.40.50.300">
    <property type="entry name" value="P-loop containing nucleotide triphosphate hydrolases"/>
    <property type="match status" value="1"/>
</dbReference>
<proteinExistence type="predicted"/>
<evidence type="ECO:0000313" key="2">
    <source>
        <dbReference type="Proteomes" id="UP000639859"/>
    </source>
</evidence>
<comment type="caution">
    <text evidence="1">The sequence shown here is derived from an EMBL/GenBank/DDBJ whole genome shotgun (WGS) entry which is preliminary data.</text>
</comment>
<gene>
    <name evidence="1" type="ORF">I4Q42_12435</name>
</gene>
<dbReference type="InterPro" id="IPR027417">
    <property type="entry name" value="P-loop_NTPase"/>
</dbReference>
<evidence type="ECO:0008006" key="3">
    <source>
        <dbReference type="Google" id="ProtNLM"/>
    </source>
</evidence>
<keyword evidence="2" id="KW-1185">Reference proteome</keyword>
<sequence length="293" mass="32767">MSIYERVYKLMVSLPSAEGEIHDPIKAAIRGVSTRNLQVVLSYPPKVGGTFLRTALVQLLGKHYQAGLSRGSYANADNARDPYFPLLLNQHLVQGPRPQATVMHLHMYPSRHATDILEVFGIPVVVASRNILDCLVSLMEMHEKAQAEGRPMDDALLHSGRSYYEMSPQERRHSLVHIAPLWYARFYGQWLDYQRRCLAEARRPPLWLHYEQLRTDPHAVLASIAAHVDPDHAYTTAELDAALEASLVDRDRVRLNQGISGRGEAFFSAAEKQAIRAILACAGEAALVELGVL</sequence>
<dbReference type="RefSeq" id="WP_198576388.1">
    <property type="nucleotide sequence ID" value="NZ_JADWOX010000007.1"/>
</dbReference>